<evidence type="ECO:0000256" key="5">
    <source>
        <dbReference type="ARBA" id="ARBA00022692"/>
    </source>
</evidence>
<reference evidence="10 11" key="1">
    <citation type="submission" date="2023-07" db="EMBL/GenBank/DDBJ databases">
        <title>Genomic Encyclopedia of Type Strains, Phase IV (KMG-IV): sequencing the most valuable type-strain genomes for metagenomic binning, comparative biology and taxonomic classification.</title>
        <authorList>
            <person name="Goeker M."/>
        </authorList>
    </citation>
    <scope>NUCLEOTIDE SEQUENCE [LARGE SCALE GENOMIC DNA]</scope>
    <source>
        <strain evidence="10 11">DSM 5896</strain>
    </source>
</reference>
<comment type="caution">
    <text evidence="10">The sequence shown here is derived from an EMBL/GenBank/DDBJ whole genome shotgun (WGS) entry which is preliminary data.</text>
</comment>
<gene>
    <name evidence="10" type="ORF">J3R73_001897</name>
</gene>
<evidence type="ECO:0000256" key="4">
    <source>
        <dbReference type="ARBA" id="ARBA00022679"/>
    </source>
</evidence>
<dbReference type="Proteomes" id="UP001237448">
    <property type="component" value="Unassembled WGS sequence"/>
</dbReference>
<keyword evidence="11" id="KW-1185">Reference proteome</keyword>
<accession>A0ABU0FBX6</accession>
<comment type="subcellular location">
    <subcellularLocation>
        <location evidence="1">Cell membrane</location>
        <topology evidence="1">Multi-pass membrane protein</topology>
    </subcellularLocation>
</comment>
<keyword evidence="7 8" id="KW-0472">Membrane</keyword>
<feature type="transmembrane region" description="Helical" evidence="8">
    <location>
        <begin position="96"/>
        <end position="117"/>
    </location>
</feature>
<dbReference type="PANTHER" id="PTHR33908:SF9">
    <property type="entry name" value="BLL5595 PROTEIN"/>
    <property type="match status" value="1"/>
</dbReference>
<feature type="domain" description="Glycosyltransferase RgtA/B/C/D-like" evidence="9">
    <location>
        <begin position="75"/>
        <end position="234"/>
    </location>
</feature>
<evidence type="ECO:0000256" key="1">
    <source>
        <dbReference type="ARBA" id="ARBA00004651"/>
    </source>
</evidence>
<keyword evidence="6 8" id="KW-1133">Transmembrane helix</keyword>
<evidence type="ECO:0000256" key="6">
    <source>
        <dbReference type="ARBA" id="ARBA00022989"/>
    </source>
</evidence>
<feature type="transmembrane region" description="Helical" evidence="8">
    <location>
        <begin position="351"/>
        <end position="370"/>
    </location>
</feature>
<dbReference type="InterPro" id="IPR038731">
    <property type="entry name" value="RgtA/B/C-like"/>
</dbReference>
<evidence type="ECO:0000313" key="10">
    <source>
        <dbReference type="EMBL" id="MDQ0392105.1"/>
    </source>
</evidence>
<dbReference type="InterPro" id="IPR050297">
    <property type="entry name" value="LipidA_mod_glycosyltrf_83"/>
</dbReference>
<dbReference type="EMBL" id="JAUSVK010000001">
    <property type="protein sequence ID" value="MDQ0392105.1"/>
    <property type="molecule type" value="Genomic_DNA"/>
</dbReference>
<evidence type="ECO:0000256" key="2">
    <source>
        <dbReference type="ARBA" id="ARBA00022475"/>
    </source>
</evidence>
<sequence length="516" mass="56049">MTTIPPAAAQPAPAPFRAAALARSGLLTPTAAVLALCFLQLLFWTLVPALSRSALPRNVIEGYGWAREWIVLSYKHPQLPAWCLGLSRFLYGGIGWPAYLVSQIFVCVTYIFVFLLGRDLVGGRHAAAGTLFLAGCYFFTWPTVQFDHNVAQMPFWAAIAWCLWRASGQDRPGWWLALAAAAGLGMYAKLSTGLLLLACLAWLLADRQARARFAGIGPWLALAVFVLLVCPLLYELWALDFQPLKYMSAESAGLRHNPLFFIAKEIGDNAALFVLIGVVLFAARGREQTAGPFTLERRRWIFLLLVGVAPLACVALASLRGDINAGWAAPMYNLVGLVVVGLLGSRLTARAFDYLAVSALGLVVLFALALPATEIWQSMAAQPRSTALWPEAAIASRFEALWRAKTGAPLAVVGGDPWIAGLIADPLPQARVFTELDPSEAPWITADTVEQKGLLVVWRAGSEPAQVADLETASPASIFGQETFIWSRADRAEPLRIAYLLLPPGNRAGAFLRRQN</sequence>
<feature type="transmembrane region" description="Helical" evidence="8">
    <location>
        <begin position="259"/>
        <end position="281"/>
    </location>
</feature>
<feature type="transmembrane region" description="Helical" evidence="8">
    <location>
        <begin position="126"/>
        <end position="144"/>
    </location>
</feature>
<proteinExistence type="predicted"/>
<evidence type="ECO:0000256" key="3">
    <source>
        <dbReference type="ARBA" id="ARBA00022676"/>
    </source>
</evidence>
<evidence type="ECO:0000259" key="9">
    <source>
        <dbReference type="Pfam" id="PF13231"/>
    </source>
</evidence>
<feature type="transmembrane region" description="Helical" evidence="8">
    <location>
        <begin position="174"/>
        <end position="204"/>
    </location>
</feature>
<keyword evidence="2" id="KW-1003">Cell membrane</keyword>
<evidence type="ECO:0000256" key="8">
    <source>
        <dbReference type="SAM" id="Phobius"/>
    </source>
</evidence>
<dbReference type="Pfam" id="PF13231">
    <property type="entry name" value="PMT_2"/>
    <property type="match status" value="1"/>
</dbReference>
<feature type="transmembrane region" description="Helical" evidence="8">
    <location>
        <begin position="26"/>
        <end position="47"/>
    </location>
</feature>
<dbReference type="RefSeq" id="WP_307425476.1">
    <property type="nucleotide sequence ID" value="NZ_JAUSVK010000001.1"/>
</dbReference>
<keyword evidence="4" id="KW-0808">Transferase</keyword>
<evidence type="ECO:0000313" key="11">
    <source>
        <dbReference type="Proteomes" id="UP001237448"/>
    </source>
</evidence>
<name>A0ABU0FBX6_9HYPH</name>
<keyword evidence="3" id="KW-0328">Glycosyltransferase</keyword>
<dbReference type="PANTHER" id="PTHR33908">
    <property type="entry name" value="MANNOSYLTRANSFERASE YKCB-RELATED"/>
    <property type="match status" value="1"/>
</dbReference>
<feature type="transmembrane region" description="Helical" evidence="8">
    <location>
        <begin position="325"/>
        <end position="344"/>
    </location>
</feature>
<organism evidence="10 11">
    <name type="scientific">Labrys monachus</name>
    <dbReference type="NCBI Taxonomy" id="217067"/>
    <lineage>
        <taxon>Bacteria</taxon>
        <taxon>Pseudomonadati</taxon>
        <taxon>Pseudomonadota</taxon>
        <taxon>Alphaproteobacteria</taxon>
        <taxon>Hyphomicrobiales</taxon>
        <taxon>Xanthobacteraceae</taxon>
        <taxon>Labrys</taxon>
    </lineage>
</organism>
<evidence type="ECO:0000256" key="7">
    <source>
        <dbReference type="ARBA" id="ARBA00023136"/>
    </source>
</evidence>
<protein>
    <submittedName>
        <fullName evidence="10">4-amino-4-deoxy-L-arabinose transferase-like glycosyltransferase</fullName>
    </submittedName>
</protein>
<feature type="transmembrane region" description="Helical" evidence="8">
    <location>
        <begin position="301"/>
        <end position="319"/>
    </location>
</feature>
<keyword evidence="5 8" id="KW-0812">Transmembrane</keyword>
<feature type="transmembrane region" description="Helical" evidence="8">
    <location>
        <begin position="216"/>
        <end position="239"/>
    </location>
</feature>